<keyword evidence="1" id="KW-0472">Membrane</keyword>
<dbReference type="RefSeq" id="WP_205723365.1">
    <property type="nucleotide sequence ID" value="NZ_CP070608.1"/>
</dbReference>
<dbReference type="InterPro" id="IPR045749">
    <property type="entry name" value="DUF6090"/>
</dbReference>
<dbReference type="EMBL" id="CP070608">
    <property type="protein sequence ID" value="QSE98851.1"/>
    <property type="molecule type" value="Genomic_DNA"/>
</dbReference>
<keyword evidence="1" id="KW-1133">Transmembrane helix</keyword>
<dbReference type="Proteomes" id="UP000662783">
    <property type="component" value="Chromosome"/>
</dbReference>
<protein>
    <submittedName>
        <fullName evidence="2">Uncharacterized protein</fullName>
    </submittedName>
</protein>
<dbReference type="AlphaFoldDB" id="A0A974WI51"/>
<sequence>MINFFRALRKDSSADKNIGMYLAYALGEIVLVVIGILIALQVDNWNKENENREKERKYLSEIRTNLQEDLRNIDMVFSYNKGKTACINNVLNDFGKMKNTPQMVVRFSSSMDTLSSFEVFNTNKIAFQNLMSSASIDLIQNDSLRTLLPRYYNEVSLSVQSGTQQRVAQSSRKFVDEVGPHLMNRDMLQRFFNVEIPIKSITEVNLANNELVVHDLFFMERMIVSQNAEIKQYREDVMQLIAIINAELE</sequence>
<evidence type="ECO:0000256" key="1">
    <source>
        <dbReference type="SAM" id="Phobius"/>
    </source>
</evidence>
<keyword evidence="1" id="KW-0812">Transmembrane</keyword>
<proteinExistence type="predicted"/>
<feature type="transmembrane region" description="Helical" evidence="1">
    <location>
        <begin position="21"/>
        <end position="42"/>
    </location>
</feature>
<keyword evidence="3" id="KW-1185">Reference proteome</keyword>
<dbReference type="Pfam" id="PF19578">
    <property type="entry name" value="DUF6090"/>
    <property type="match status" value="1"/>
</dbReference>
<reference evidence="2" key="1">
    <citation type="submission" date="2021-02" db="EMBL/GenBank/DDBJ databases">
        <title>Fulvivirga sp. S481 isolated from sea water.</title>
        <authorList>
            <person name="Bae S.S."/>
            <person name="Baek K."/>
        </authorList>
    </citation>
    <scope>NUCLEOTIDE SEQUENCE</scope>
    <source>
        <strain evidence="2">S481</strain>
    </source>
</reference>
<name>A0A974WI51_9BACT</name>
<accession>A0A974WI51</accession>
<gene>
    <name evidence="2" type="ORF">JR347_07160</name>
</gene>
<organism evidence="2 3">
    <name type="scientific">Fulvivirga lutea</name>
    <dbReference type="NCBI Taxonomy" id="2810512"/>
    <lineage>
        <taxon>Bacteria</taxon>
        <taxon>Pseudomonadati</taxon>
        <taxon>Bacteroidota</taxon>
        <taxon>Cytophagia</taxon>
        <taxon>Cytophagales</taxon>
        <taxon>Fulvivirgaceae</taxon>
        <taxon>Fulvivirga</taxon>
    </lineage>
</organism>
<evidence type="ECO:0000313" key="2">
    <source>
        <dbReference type="EMBL" id="QSE98851.1"/>
    </source>
</evidence>
<dbReference type="KEGG" id="fuv:JR347_07160"/>
<evidence type="ECO:0000313" key="3">
    <source>
        <dbReference type="Proteomes" id="UP000662783"/>
    </source>
</evidence>